<sequence>MLLFTEDYKNQLIIYNEDGAFKRTFRLDYKPRYLTEINRNSVAVSCPQDRTVLIIEISTGSVIDRIITHDQCFGISYNMTNDFLYVVVGFKSICVMNLARQEMRILDLCHTCCHITVHKDMLVCIDNTLITCLSLQGMFIWRFQEDKYKRLRRVTTDDEGNVYVTNEDTNVVLVVSKDGNQQKEILTESDGMNMPAGIHFDKKENILMICSDRDAWLFDVITNKK</sequence>
<evidence type="ECO:0000313" key="2">
    <source>
        <dbReference type="Proteomes" id="UP000596742"/>
    </source>
</evidence>
<dbReference type="OrthoDB" id="7334489at2759"/>
<reference evidence="1" key="1">
    <citation type="submission" date="2018-11" db="EMBL/GenBank/DDBJ databases">
        <authorList>
            <person name="Alioto T."/>
            <person name="Alioto T."/>
        </authorList>
    </citation>
    <scope>NUCLEOTIDE SEQUENCE</scope>
</reference>
<dbReference type="SUPFAM" id="SSF63825">
    <property type="entry name" value="YWTD domain"/>
    <property type="match status" value="1"/>
</dbReference>
<comment type="caution">
    <text evidence="1">The sequence shown here is derived from an EMBL/GenBank/DDBJ whole genome shotgun (WGS) entry which is preliminary data.</text>
</comment>
<organism evidence="1 2">
    <name type="scientific">Mytilus galloprovincialis</name>
    <name type="common">Mediterranean mussel</name>
    <dbReference type="NCBI Taxonomy" id="29158"/>
    <lineage>
        <taxon>Eukaryota</taxon>
        <taxon>Metazoa</taxon>
        <taxon>Spiralia</taxon>
        <taxon>Lophotrochozoa</taxon>
        <taxon>Mollusca</taxon>
        <taxon>Bivalvia</taxon>
        <taxon>Autobranchia</taxon>
        <taxon>Pteriomorphia</taxon>
        <taxon>Mytilida</taxon>
        <taxon>Mytiloidea</taxon>
        <taxon>Mytilidae</taxon>
        <taxon>Mytilinae</taxon>
        <taxon>Mytilus</taxon>
    </lineage>
</organism>
<dbReference type="Gene3D" id="2.120.10.30">
    <property type="entry name" value="TolB, C-terminal domain"/>
    <property type="match status" value="1"/>
</dbReference>
<dbReference type="Proteomes" id="UP000596742">
    <property type="component" value="Unassembled WGS sequence"/>
</dbReference>
<evidence type="ECO:0000313" key="1">
    <source>
        <dbReference type="EMBL" id="VDI67887.1"/>
    </source>
</evidence>
<gene>
    <name evidence="1" type="ORF">MGAL_10B001862</name>
</gene>
<proteinExistence type="predicted"/>
<dbReference type="AlphaFoldDB" id="A0A8B6GRS6"/>
<protein>
    <submittedName>
        <fullName evidence="1">Uncharacterized protein</fullName>
    </submittedName>
</protein>
<dbReference type="EMBL" id="UYJE01008849">
    <property type="protein sequence ID" value="VDI67887.1"/>
    <property type="molecule type" value="Genomic_DNA"/>
</dbReference>
<keyword evidence="2" id="KW-1185">Reference proteome</keyword>
<name>A0A8B6GRS6_MYTGA</name>
<dbReference type="InterPro" id="IPR011042">
    <property type="entry name" value="6-blade_b-propeller_TolB-like"/>
</dbReference>
<accession>A0A8B6GRS6</accession>